<proteinExistence type="predicted"/>
<evidence type="ECO:0000313" key="1">
    <source>
        <dbReference type="EnsemblMetazoa" id="PPA44521.1"/>
    </source>
</evidence>
<dbReference type="Proteomes" id="UP000005239">
    <property type="component" value="Unassembled WGS sequence"/>
</dbReference>
<dbReference type="EnsemblMetazoa" id="PPA44521.1">
    <property type="protein sequence ID" value="PPA44521.1"/>
    <property type="gene ID" value="WBGene00282890"/>
</dbReference>
<reference evidence="1" key="2">
    <citation type="submission" date="2022-06" db="UniProtKB">
        <authorList>
            <consortium name="EnsemblMetazoa"/>
        </authorList>
    </citation>
    <scope>IDENTIFICATION</scope>
    <source>
        <strain evidence="1">PS312</strain>
    </source>
</reference>
<keyword evidence="2" id="KW-1185">Reference proteome</keyword>
<name>A0A2A6BSA8_PRIPA</name>
<dbReference type="AlphaFoldDB" id="A0A2A6BSA8"/>
<protein>
    <submittedName>
        <fullName evidence="1">Uncharacterized protein</fullName>
    </submittedName>
</protein>
<sequence>MVKNTQVRTLLRSAMQTMHRDTCTTLTPAKSKEPSMDYSIPMLSVEVRGAMALSVLEHSMATTLGQTNRWNVPVWGN</sequence>
<reference evidence="2" key="1">
    <citation type="journal article" date="2008" name="Nat. Genet.">
        <title>The Pristionchus pacificus genome provides a unique perspective on nematode lifestyle and parasitism.</title>
        <authorList>
            <person name="Dieterich C."/>
            <person name="Clifton S.W."/>
            <person name="Schuster L.N."/>
            <person name="Chinwalla A."/>
            <person name="Delehaunty K."/>
            <person name="Dinkelacker I."/>
            <person name="Fulton L."/>
            <person name="Fulton R."/>
            <person name="Godfrey J."/>
            <person name="Minx P."/>
            <person name="Mitreva M."/>
            <person name="Roeseler W."/>
            <person name="Tian H."/>
            <person name="Witte H."/>
            <person name="Yang S.P."/>
            <person name="Wilson R.K."/>
            <person name="Sommer R.J."/>
        </authorList>
    </citation>
    <scope>NUCLEOTIDE SEQUENCE [LARGE SCALE GENOMIC DNA]</scope>
    <source>
        <strain evidence="2">PS312</strain>
    </source>
</reference>
<organism evidence="1 2">
    <name type="scientific">Pristionchus pacificus</name>
    <name type="common">Parasitic nematode worm</name>
    <dbReference type="NCBI Taxonomy" id="54126"/>
    <lineage>
        <taxon>Eukaryota</taxon>
        <taxon>Metazoa</taxon>
        <taxon>Ecdysozoa</taxon>
        <taxon>Nematoda</taxon>
        <taxon>Chromadorea</taxon>
        <taxon>Rhabditida</taxon>
        <taxon>Rhabditina</taxon>
        <taxon>Diplogasteromorpha</taxon>
        <taxon>Diplogasteroidea</taxon>
        <taxon>Neodiplogasteridae</taxon>
        <taxon>Pristionchus</taxon>
    </lineage>
</organism>
<accession>A0A2A6BSA8</accession>
<evidence type="ECO:0000313" key="2">
    <source>
        <dbReference type="Proteomes" id="UP000005239"/>
    </source>
</evidence>
<accession>A0A8R1Z2L7</accession>
<gene>
    <name evidence="1" type="primary">WBGene00282890</name>
</gene>